<dbReference type="GO" id="GO:0051015">
    <property type="term" value="F:actin filament binding"/>
    <property type="evidence" value="ECO:0007669"/>
    <property type="project" value="TreeGrafter"/>
</dbReference>
<keyword evidence="2" id="KW-0963">Cytoplasm</keyword>
<evidence type="ECO:0000256" key="3">
    <source>
        <dbReference type="ARBA" id="ARBA00023212"/>
    </source>
</evidence>
<dbReference type="Pfam" id="PF02187">
    <property type="entry name" value="GAS2"/>
    <property type="match status" value="1"/>
</dbReference>
<feature type="compositionally biased region" description="Polar residues" evidence="5">
    <location>
        <begin position="129"/>
        <end position="143"/>
    </location>
</feature>
<dbReference type="SMART" id="SM00243">
    <property type="entry name" value="GAS2"/>
    <property type="match status" value="1"/>
</dbReference>
<proteinExistence type="predicted"/>
<gene>
    <name evidence="6" type="ORF">CTOB1V02_LOCUS2755</name>
</gene>
<dbReference type="PANTHER" id="PTHR46756">
    <property type="entry name" value="TRANSGELIN"/>
    <property type="match status" value="1"/>
</dbReference>
<dbReference type="GO" id="GO:0005737">
    <property type="term" value="C:cytoplasm"/>
    <property type="evidence" value="ECO:0007669"/>
    <property type="project" value="TreeGrafter"/>
</dbReference>
<feature type="compositionally biased region" description="Polar residues" evidence="5">
    <location>
        <begin position="282"/>
        <end position="301"/>
    </location>
</feature>
<dbReference type="GO" id="GO:0008017">
    <property type="term" value="F:microtubule binding"/>
    <property type="evidence" value="ECO:0007669"/>
    <property type="project" value="InterPro"/>
</dbReference>
<evidence type="ECO:0000256" key="2">
    <source>
        <dbReference type="ARBA" id="ARBA00022490"/>
    </source>
</evidence>
<evidence type="ECO:0000313" key="6">
    <source>
        <dbReference type="EMBL" id="CAD7224802.1"/>
    </source>
</evidence>
<dbReference type="GO" id="GO:0001578">
    <property type="term" value="P:microtubule bundle formation"/>
    <property type="evidence" value="ECO:0007669"/>
    <property type="project" value="TreeGrafter"/>
</dbReference>
<dbReference type="PANTHER" id="PTHR46756:SF18">
    <property type="entry name" value="GAS2-LIKE PROTEIN PICKLED EGGS"/>
    <property type="match status" value="1"/>
</dbReference>
<organism evidence="6">
    <name type="scientific">Cyprideis torosa</name>
    <dbReference type="NCBI Taxonomy" id="163714"/>
    <lineage>
        <taxon>Eukaryota</taxon>
        <taxon>Metazoa</taxon>
        <taxon>Ecdysozoa</taxon>
        <taxon>Arthropoda</taxon>
        <taxon>Crustacea</taxon>
        <taxon>Oligostraca</taxon>
        <taxon>Ostracoda</taxon>
        <taxon>Podocopa</taxon>
        <taxon>Podocopida</taxon>
        <taxon>Cytherocopina</taxon>
        <taxon>Cytheroidea</taxon>
        <taxon>Cytherideidae</taxon>
        <taxon>Cyprideis</taxon>
    </lineage>
</organism>
<evidence type="ECO:0000256" key="1">
    <source>
        <dbReference type="ARBA" id="ARBA00004245"/>
    </source>
</evidence>
<dbReference type="GO" id="GO:0005884">
    <property type="term" value="C:actin filament"/>
    <property type="evidence" value="ECO:0007669"/>
    <property type="project" value="TreeGrafter"/>
</dbReference>
<feature type="region of interest" description="Disordered" evidence="5">
    <location>
        <begin position="123"/>
        <end position="385"/>
    </location>
</feature>
<dbReference type="InterPro" id="IPR003108">
    <property type="entry name" value="GAR_dom"/>
</dbReference>
<dbReference type="EMBL" id="OB660443">
    <property type="protein sequence ID" value="CAD7224802.1"/>
    <property type="molecule type" value="Genomic_DNA"/>
</dbReference>
<feature type="compositionally biased region" description="Polar residues" evidence="5">
    <location>
        <begin position="311"/>
        <end position="320"/>
    </location>
</feature>
<dbReference type="GO" id="GO:0051764">
    <property type="term" value="P:actin crosslink formation"/>
    <property type="evidence" value="ECO:0007669"/>
    <property type="project" value="TreeGrafter"/>
</dbReference>
<dbReference type="GO" id="GO:1904825">
    <property type="term" value="P:protein localization to microtubule plus-end"/>
    <property type="evidence" value="ECO:0007669"/>
    <property type="project" value="TreeGrafter"/>
</dbReference>
<accession>A0A7R8ZKF2</accession>
<protein>
    <submittedName>
        <fullName evidence="6">Uncharacterized protein</fullName>
    </submittedName>
</protein>
<name>A0A7R8ZKF2_9CRUS</name>
<keyword evidence="4" id="KW-0175">Coiled coil</keyword>
<sequence>MADDRQSEEQGRITTEEVTWEGYRAGNDDLGGAARTIVKGKGKAKRKVLSSFSHVRELVERCQCPTQFPMIRVAEGKYRIGDTKVMIYVRILRSHVMVRVGGGWNTLENYLDKHDPCRCKAGHRRAHSASLTMKSGPTGTSPPQMVANYERSIGGASPSNSISPSTKSAGRSPSHHAAPLSTPPVHRKQTAPAQLPATPLRGRSLDRPDSQLTHTSSDCSIPSDDGSSPAASTRRIAAKSAGSRIPVLSASNSRIPTPVGNTSSPRRSPERSGSRTRRRSIDNSALKPTTSEASANTSSFQRGVHGRYSYRNYNTPSSGTLGRRRPQTPRGSTTPAANRTNKSSGLAGCPNSQAGSTVSLSGERKGLGRPSTCPPKASSPLSERSNLPPLLREILNDKAALASDENVLAKMADLVAKYREVNNGCTASSRSSSQENVEVQGKPEFHEEEVKSVIEPEEVKQNCSPIVSETSLDANEEQPSQVEEILQQMSDLDAEFGEELKRLEEESKNVERQDSLELFESLEESLIKVPDQDVLCGDGNNNSLNQRPPETESPTRFQDMLLLPDDPPSGVVPVAHSRGVYGAPTNPPGQWGHHSAELGEIATVNEAVVATLGHLQWRGLYESGSVN</sequence>
<feature type="compositionally biased region" description="Polar residues" evidence="5">
    <location>
        <begin position="249"/>
        <end position="261"/>
    </location>
</feature>
<feature type="coiled-coil region" evidence="4">
    <location>
        <begin position="486"/>
        <end position="513"/>
    </location>
</feature>
<dbReference type="OrthoDB" id="206130at2759"/>
<dbReference type="PROSITE" id="PS51460">
    <property type="entry name" value="GAR"/>
    <property type="match status" value="1"/>
</dbReference>
<feature type="compositionally biased region" description="Low complexity" evidence="5">
    <location>
        <begin position="152"/>
        <end position="169"/>
    </location>
</feature>
<dbReference type="SUPFAM" id="SSF143575">
    <property type="entry name" value="GAS2 domain-like"/>
    <property type="match status" value="1"/>
</dbReference>
<keyword evidence="3" id="KW-0206">Cytoskeleton</keyword>
<dbReference type="GO" id="GO:0008093">
    <property type="term" value="F:cytoskeletal anchor activity"/>
    <property type="evidence" value="ECO:0007669"/>
    <property type="project" value="TreeGrafter"/>
</dbReference>
<dbReference type="AlphaFoldDB" id="A0A7R8ZKF2"/>
<dbReference type="InterPro" id="IPR036534">
    <property type="entry name" value="GAR_dom_sf"/>
</dbReference>
<reference evidence="6" key="1">
    <citation type="submission" date="2020-11" db="EMBL/GenBank/DDBJ databases">
        <authorList>
            <person name="Tran Van P."/>
        </authorList>
    </citation>
    <scope>NUCLEOTIDE SEQUENCE</scope>
</reference>
<evidence type="ECO:0000256" key="4">
    <source>
        <dbReference type="SAM" id="Coils"/>
    </source>
</evidence>
<dbReference type="GO" id="GO:0031110">
    <property type="term" value="P:regulation of microtubule polymerization or depolymerization"/>
    <property type="evidence" value="ECO:0007669"/>
    <property type="project" value="TreeGrafter"/>
</dbReference>
<dbReference type="Gene3D" id="3.30.920.20">
    <property type="entry name" value="Gas2-like domain"/>
    <property type="match status" value="1"/>
</dbReference>
<feature type="compositionally biased region" description="Polar residues" evidence="5">
    <location>
        <begin position="329"/>
        <end position="360"/>
    </location>
</feature>
<dbReference type="GO" id="GO:0001725">
    <property type="term" value="C:stress fiber"/>
    <property type="evidence" value="ECO:0007669"/>
    <property type="project" value="TreeGrafter"/>
</dbReference>
<feature type="compositionally biased region" description="Polar residues" evidence="5">
    <location>
        <begin position="210"/>
        <end position="231"/>
    </location>
</feature>
<dbReference type="GO" id="GO:0035371">
    <property type="term" value="C:microtubule plus-end"/>
    <property type="evidence" value="ECO:0007669"/>
    <property type="project" value="TreeGrafter"/>
</dbReference>
<comment type="subcellular location">
    <subcellularLocation>
        <location evidence="1">Cytoplasm</location>
        <location evidence="1">Cytoskeleton</location>
    </subcellularLocation>
</comment>
<evidence type="ECO:0000256" key="5">
    <source>
        <dbReference type="SAM" id="MobiDB-lite"/>
    </source>
</evidence>